<evidence type="ECO:0000313" key="1">
    <source>
        <dbReference type="EMBL" id="NML63843.1"/>
    </source>
</evidence>
<dbReference type="Proteomes" id="UP000559626">
    <property type="component" value="Unassembled WGS sequence"/>
</dbReference>
<comment type="caution">
    <text evidence="1">The sequence shown here is derived from an EMBL/GenBank/DDBJ whole genome shotgun (WGS) entry which is preliminary data.</text>
</comment>
<dbReference type="GO" id="GO:0005886">
    <property type="term" value="C:plasma membrane"/>
    <property type="evidence" value="ECO:0007669"/>
    <property type="project" value="TreeGrafter"/>
</dbReference>
<keyword evidence="2" id="KW-1185">Reference proteome</keyword>
<dbReference type="GO" id="GO:0090313">
    <property type="term" value="P:regulation of protein targeting to membrane"/>
    <property type="evidence" value="ECO:0007669"/>
    <property type="project" value="TreeGrafter"/>
</dbReference>
<evidence type="ECO:0000313" key="2">
    <source>
        <dbReference type="Proteomes" id="UP000559626"/>
    </source>
</evidence>
<dbReference type="EMBL" id="JABBGH010000001">
    <property type="protein sequence ID" value="NML63843.1"/>
    <property type="molecule type" value="Genomic_DNA"/>
</dbReference>
<proteinExistence type="predicted"/>
<dbReference type="PANTHER" id="PTHR30441">
    <property type="entry name" value="DUF748 DOMAIN-CONTAINING PROTEIN"/>
    <property type="match status" value="1"/>
</dbReference>
<organism evidence="1 2">
    <name type="scientific">Hymenobacter polaris</name>
    <dbReference type="NCBI Taxonomy" id="2682546"/>
    <lineage>
        <taxon>Bacteria</taxon>
        <taxon>Pseudomonadati</taxon>
        <taxon>Bacteroidota</taxon>
        <taxon>Cytophagia</taxon>
        <taxon>Cytophagales</taxon>
        <taxon>Hymenobacteraceae</taxon>
        <taxon>Hymenobacter</taxon>
    </lineage>
</organism>
<protein>
    <submittedName>
        <fullName evidence="1">AsmA-like C-terminal region-containing protein</fullName>
    </submittedName>
</protein>
<dbReference type="PANTHER" id="PTHR30441:SF8">
    <property type="entry name" value="DUF748 DOMAIN-CONTAINING PROTEIN"/>
    <property type="match status" value="1"/>
</dbReference>
<dbReference type="InterPro" id="IPR052894">
    <property type="entry name" value="AsmA-related"/>
</dbReference>
<dbReference type="RefSeq" id="WP_169529178.1">
    <property type="nucleotide sequence ID" value="NZ_JABBGH010000001.1"/>
</dbReference>
<name>A0A7Y0AAP5_9BACT</name>
<accession>A0A7Y0AAP5</accession>
<dbReference type="AlphaFoldDB" id="A0A7Y0AAP5"/>
<gene>
    <name evidence="1" type="ORF">HHL22_01365</name>
</gene>
<reference evidence="1 2" key="1">
    <citation type="submission" date="2020-04" db="EMBL/GenBank/DDBJ databases">
        <title>Hymenobacter polaris sp. nov., isolated from Arctic soil.</title>
        <authorList>
            <person name="Dahal R.H."/>
        </authorList>
    </citation>
    <scope>NUCLEOTIDE SEQUENCE [LARGE SCALE GENOMIC DNA]</scope>
    <source>
        <strain evidence="1 2">RP-2-7</strain>
    </source>
</reference>
<sequence>MKPIRWWRVLGLSLLLLVLAGAGAVWLLLARYAQPFAQREIRKALTGESELALAPFEVDFSIFRDFPYPTATLRHLALTDTTHGRAVPVLQIGELDLRLVARELLHRRVRVTRLTVRDILVHQEVDSLGRSWGLRGKKRPTPQGHAPALEVAVDSVLLYNLRITTHNDYIHSALAASARYARLALAVHAGQMSVRGHFAGSLDELRNRSGTLLAHEPVQGRVHYRYEFERRRGTFLGGTRATLNGDTITLVGTHRADSVHTGGAPRGTWLNLRFSGNQPLVEVLDAALPPVVKQYMAGAVSPSKARLVYTMSGLSGPRVRPRIIMNFGLRGASIQWPDSARRIDRWDLQATYDNGPAHDPSTMRVRFNQCRVYSPVGQLDVSFLLRDFRRPYVEGHLHGRTDLPALAVVLPSSRWHASQGVADLNVRLRGLLPMMGPRHPGEFRKNMSVFGTATLHDVTLRLKNRRTGLQHLNVQIGLRDSLWQLTNASGVLGQGMRFKASASTVHLLDFFTDQSETARIAGTFDLNELDLGQLRELIRRPGSVLAPSPTARTTAQKRRLAATLGRRLIPPGLRLDVALHLGKLALATDTLRDLAVRVRHDGRLVQLTGIRGRLWDGAVSGRVQWPTDSTNAVAPVSYNVAFKFDTLSYKYLLSRLSHPPKHSAKRPTSPAVRELLLAANGHLSYDINTLALPDGEALRAVHLRLDKDGSALNMPEMRFTAPQGGRGRGQALVLLDGLHIVAADATLDLRYAQLDIPRLLQLMASVAPPQPADSAARAALRAARLARRLARNGGQRPTSMLTNGQFTALLRVEADQVRYGGVTGGSFRLVSRLREGEALLDVCTLNTQEGRISLRGKLITNAGSQHHPLQVQALLEDINLPTLFQTFTDVNLNVLTANNIRGSLRCAAALRTDLDARFLPNLNYTTGYLKADIRNLELIDVEALEDAFKLVKKRTHHLYFEPVATEFVLSKGQLLIPDLRLDSNLTELQVSGRYGFDGRANLFIGMNPVHALLGNNQKRIARIQAGEEVNRHATKLTYVNLSRTQPHTKYQVRVFQKNEQRQQQAILRRQSHLLILTQRLDTTLHLLPRTPLTASPAQPATSTADTP</sequence>